<accession>W7Z711</accession>
<evidence type="ECO:0000313" key="2">
    <source>
        <dbReference type="Proteomes" id="UP000019364"/>
    </source>
</evidence>
<evidence type="ECO:0000313" key="1">
    <source>
        <dbReference type="EMBL" id="GAF10059.1"/>
    </source>
</evidence>
<reference evidence="1 2" key="1">
    <citation type="journal article" date="2014" name="Genome Announc.">
        <title>Draft Genome Sequence of Paenibacillus pini JCM 16418T, Isolated from the Rhizosphere of Pine Tree.</title>
        <authorList>
            <person name="Yuki M."/>
            <person name="Oshima K."/>
            <person name="Suda W."/>
            <person name="Oshida Y."/>
            <person name="Kitamura K."/>
            <person name="Iida Y."/>
            <person name="Hattori M."/>
            <person name="Ohkuma M."/>
        </authorList>
    </citation>
    <scope>NUCLEOTIDE SEQUENCE [LARGE SCALE GENOMIC DNA]</scope>
    <source>
        <strain evidence="1 2">JCM 16418</strain>
    </source>
</reference>
<organism evidence="1 2">
    <name type="scientific">Paenibacillus pini JCM 16418</name>
    <dbReference type="NCBI Taxonomy" id="1236976"/>
    <lineage>
        <taxon>Bacteria</taxon>
        <taxon>Bacillati</taxon>
        <taxon>Bacillota</taxon>
        <taxon>Bacilli</taxon>
        <taxon>Bacillales</taxon>
        <taxon>Paenibacillaceae</taxon>
        <taxon>Paenibacillus</taxon>
    </lineage>
</organism>
<dbReference type="EMBL" id="BAVZ01000017">
    <property type="protein sequence ID" value="GAF10059.1"/>
    <property type="molecule type" value="Genomic_DNA"/>
</dbReference>
<dbReference type="GO" id="GO:1901605">
    <property type="term" value="P:alpha-amino acid metabolic process"/>
    <property type="evidence" value="ECO:0007669"/>
    <property type="project" value="UniProtKB-ARBA"/>
</dbReference>
<keyword evidence="2" id="KW-1185">Reference proteome</keyword>
<comment type="caution">
    <text evidence="1">The sequence shown here is derived from an EMBL/GenBank/DDBJ whole genome shotgun (WGS) entry which is preliminary data.</text>
</comment>
<gene>
    <name evidence="1" type="ORF">JCM16418_4230</name>
</gene>
<sequence length="67" mass="7747">MAYEGLIQTYKSYLPVNENTPFLTLKEGNTPLIRAENLSEELGLDLYFKYEGLNPTVHLKTGVWLWL</sequence>
<protein>
    <submittedName>
        <fullName evidence="1">Threonine synthase</fullName>
    </submittedName>
</protein>
<dbReference type="InterPro" id="IPR036052">
    <property type="entry name" value="TrpB-like_PALP_sf"/>
</dbReference>
<dbReference type="Gene3D" id="3.40.50.1100">
    <property type="match status" value="1"/>
</dbReference>
<dbReference type="AlphaFoldDB" id="W7Z711"/>
<proteinExistence type="predicted"/>
<dbReference type="STRING" id="1236976.JCM16418_4230"/>
<dbReference type="SUPFAM" id="SSF53686">
    <property type="entry name" value="Tryptophan synthase beta subunit-like PLP-dependent enzymes"/>
    <property type="match status" value="1"/>
</dbReference>
<name>W7Z711_9BACL</name>
<dbReference type="eggNOG" id="COG0498">
    <property type="taxonomic scope" value="Bacteria"/>
</dbReference>
<dbReference type="Proteomes" id="UP000019364">
    <property type="component" value="Unassembled WGS sequence"/>
</dbReference>